<evidence type="ECO:0000313" key="2">
    <source>
        <dbReference type="Proteomes" id="UP000226429"/>
    </source>
</evidence>
<evidence type="ECO:0000313" key="1">
    <source>
        <dbReference type="EMBL" id="RDH40274.1"/>
    </source>
</evidence>
<accession>A0A370CIK8</accession>
<sequence length="343" mass="40160">MIYYFNKDKNSYIPNNMNTPLKFIIQSYDLFENKSIVVCTAASPEDKNFNFQLRFIQDKTKQIDFTQLTNNLNQCVQKINITNRLVLSKENECRFFNNLKNSGFDLRFTDTIRDGIKTICENAKNQPGLSKEYNNELLALFSLDTIKVNHQIWHIGYEMPKNTTDYDPILSIYIFDGRGLTKKIYLFPFDETSLQKAKEIILAAKDIDNLKLEIPFVAYNPRLNKEFYDEEIQTRIDLQTIIAETLMHLKPTKFFRKDNSEKIQIFNALAKKIAAGESLEEIRQNLNQYNKWQILSQHRDPWGIFSFFKGKTHSVMAWELLNERLGVVFSADANTSNTVLTRH</sequence>
<organism evidence="1 2">
    <name type="scientific">Candidatus Aquirickettsiella gammari</name>
    <dbReference type="NCBI Taxonomy" id="2016198"/>
    <lineage>
        <taxon>Bacteria</taxon>
        <taxon>Pseudomonadati</taxon>
        <taxon>Pseudomonadota</taxon>
        <taxon>Gammaproteobacteria</taxon>
        <taxon>Legionellales</taxon>
        <taxon>Coxiellaceae</taxon>
        <taxon>Candidatus Aquirickettsiella</taxon>
    </lineage>
</organism>
<proteinExistence type="predicted"/>
<reference evidence="1 2" key="1">
    <citation type="journal article" date="2017" name="Int. J. Syst. Evol. Microbiol.">
        <title>Aquarickettsiella crustaci n. gen. n. sp. (Gammaproteobacteria: Legionellales: Coxiellaceae); a bacterial pathogen of the freshwater crustacean: Gammarus fossarum (Malacostraca: Amphipoda).</title>
        <authorList>
            <person name="Bojko J."/>
            <person name="Dunn A.M."/>
            <person name="Stebbing P.D."/>
            <person name="Van Aerle R."/>
            <person name="Bacela-Spychalska K."/>
            <person name="Bean T.P."/>
            <person name="Stentiford G.D."/>
        </authorList>
    </citation>
    <scope>NUCLEOTIDE SEQUENCE [LARGE SCALE GENOMIC DNA]</scope>
    <source>
        <strain evidence="1">RA15029</strain>
    </source>
</reference>
<protein>
    <submittedName>
        <fullName evidence="1">Uncharacterized protein</fullName>
    </submittedName>
</protein>
<gene>
    <name evidence="1" type="ORF">CFE62_004495</name>
</gene>
<reference evidence="1 2" key="2">
    <citation type="journal article" date="2018" name="J. Invertebr. Pathol.">
        <title>'Candidatus Aquirickettsiella gammari' (Gammaproteobacteria: Legionellales: Coxiellaceae): A bacterial pathogen of the freshwater crustacean Gammarus fossarum (Malacostraca: Amphipoda).</title>
        <authorList>
            <person name="Bojko J."/>
            <person name="Dunn A.M."/>
            <person name="Stebbing P.D."/>
            <person name="van Aerle R."/>
            <person name="Bacela-Spychalska K."/>
            <person name="Bean T.P."/>
            <person name="Urrutia A."/>
            <person name="Stentiford G.D."/>
        </authorList>
    </citation>
    <scope>NUCLEOTIDE SEQUENCE [LARGE SCALE GENOMIC DNA]</scope>
    <source>
        <strain evidence="1">RA15029</strain>
    </source>
</reference>
<dbReference type="Proteomes" id="UP000226429">
    <property type="component" value="Unassembled WGS sequence"/>
</dbReference>
<keyword evidence="2" id="KW-1185">Reference proteome</keyword>
<name>A0A370CIK8_9COXI</name>
<dbReference type="EMBL" id="NMOS02000011">
    <property type="protein sequence ID" value="RDH40274.1"/>
    <property type="molecule type" value="Genomic_DNA"/>
</dbReference>
<comment type="caution">
    <text evidence="1">The sequence shown here is derived from an EMBL/GenBank/DDBJ whole genome shotgun (WGS) entry which is preliminary data.</text>
</comment>
<dbReference type="AlphaFoldDB" id="A0A370CIK8"/>